<gene>
    <name evidence="2" type="ORF">GGR34_000862</name>
</gene>
<evidence type="ECO:0000256" key="1">
    <source>
        <dbReference type="SAM" id="Phobius"/>
    </source>
</evidence>
<keyword evidence="3" id="KW-1185">Reference proteome</keyword>
<organism evidence="2 3">
    <name type="scientific">Microvirga flocculans</name>
    <dbReference type="NCBI Taxonomy" id="217168"/>
    <lineage>
        <taxon>Bacteria</taxon>
        <taxon>Pseudomonadati</taxon>
        <taxon>Pseudomonadota</taxon>
        <taxon>Alphaproteobacteria</taxon>
        <taxon>Hyphomicrobiales</taxon>
        <taxon>Methylobacteriaceae</taxon>
        <taxon>Microvirga</taxon>
    </lineage>
</organism>
<dbReference type="EMBL" id="JACIDC010000002">
    <property type="protein sequence ID" value="MBB4039227.1"/>
    <property type="molecule type" value="Genomic_DNA"/>
</dbReference>
<proteinExistence type="predicted"/>
<dbReference type="RefSeq" id="WP_154664080.1">
    <property type="nucleotide sequence ID" value="NZ_JACIDC010000002.1"/>
</dbReference>
<dbReference type="AlphaFoldDB" id="A0A7W6N729"/>
<protein>
    <submittedName>
        <fullName evidence="2">Uncharacterized protein</fullName>
    </submittedName>
</protein>
<dbReference type="Proteomes" id="UP000519439">
    <property type="component" value="Unassembled WGS sequence"/>
</dbReference>
<keyword evidence="1" id="KW-0472">Membrane</keyword>
<evidence type="ECO:0000313" key="3">
    <source>
        <dbReference type="Proteomes" id="UP000519439"/>
    </source>
</evidence>
<keyword evidence="1" id="KW-0812">Transmembrane</keyword>
<evidence type="ECO:0000313" key="2">
    <source>
        <dbReference type="EMBL" id="MBB4039227.1"/>
    </source>
</evidence>
<comment type="caution">
    <text evidence="2">The sequence shown here is derived from an EMBL/GenBank/DDBJ whole genome shotgun (WGS) entry which is preliminary data.</text>
</comment>
<name>A0A7W6N729_9HYPH</name>
<reference evidence="2 3" key="1">
    <citation type="submission" date="2020-08" db="EMBL/GenBank/DDBJ databases">
        <title>Genomic Encyclopedia of Type Strains, Phase IV (KMG-IV): sequencing the most valuable type-strain genomes for metagenomic binning, comparative biology and taxonomic classification.</title>
        <authorList>
            <person name="Goeker M."/>
        </authorList>
    </citation>
    <scope>NUCLEOTIDE SEQUENCE [LARGE SCALE GENOMIC DNA]</scope>
    <source>
        <strain evidence="2 3">DSM 15743</strain>
    </source>
</reference>
<accession>A0A7W6N729</accession>
<feature type="transmembrane region" description="Helical" evidence="1">
    <location>
        <begin position="37"/>
        <end position="55"/>
    </location>
</feature>
<sequence>MKYISLALFAAASLFFVMGLIDAGSLGTSGTMSHSSWVQNSIALYLASIASYFIFKSA</sequence>
<keyword evidence="1" id="KW-1133">Transmembrane helix</keyword>